<dbReference type="Pfam" id="PF03860">
    <property type="entry name" value="Csp"/>
    <property type="match status" value="1"/>
</dbReference>
<reference evidence="1" key="1">
    <citation type="submission" date="2020-02" db="EMBL/GenBank/DDBJ databases">
        <authorList>
            <person name="Meier V. D."/>
        </authorList>
    </citation>
    <scope>NUCLEOTIDE SEQUENCE</scope>
    <source>
        <strain evidence="1">AVDCRST_MAG53</strain>
    </source>
</reference>
<gene>
    <name evidence="1" type="ORF">AVDCRST_MAG53-1465</name>
</gene>
<protein>
    <submittedName>
        <fullName evidence="1">Uncharacterized cysteine-rich DUF326 protein bsYhjQ/STM1261</fullName>
    </submittedName>
</protein>
<dbReference type="EMBL" id="CADCVR010000043">
    <property type="protein sequence ID" value="CAA9491156.1"/>
    <property type="molecule type" value="Genomic_DNA"/>
</dbReference>
<proteinExistence type="predicted"/>
<dbReference type="CDD" id="cd08026">
    <property type="entry name" value="DUF326"/>
    <property type="match status" value="1"/>
</dbReference>
<organism evidence="1">
    <name type="scientific">uncultured Solirubrobacteraceae bacterium</name>
    <dbReference type="NCBI Taxonomy" id="1162706"/>
    <lineage>
        <taxon>Bacteria</taxon>
        <taxon>Bacillati</taxon>
        <taxon>Actinomycetota</taxon>
        <taxon>Thermoleophilia</taxon>
        <taxon>Solirubrobacterales</taxon>
        <taxon>Solirubrobacteraceae</taxon>
        <taxon>environmental samples</taxon>
    </lineage>
</organism>
<sequence>MDTIALLEQYPADITVDKQLLAAAIDAATRCAQTCTACADACLSERDVAETTRCIRDDLDCADVCAATSRVLSRHTGYDATLTCAVLQACVQASQTCADSCGEHRDHHAHCATCEQTCRDCQQACSALLDAIKPGDAAGSPQAAAPQG</sequence>
<evidence type="ECO:0000313" key="1">
    <source>
        <dbReference type="EMBL" id="CAA9491156.1"/>
    </source>
</evidence>
<dbReference type="Gene3D" id="1.20.1270.360">
    <property type="match status" value="1"/>
</dbReference>
<dbReference type="InterPro" id="IPR044543">
    <property type="entry name" value="YHJQ-like"/>
</dbReference>
<dbReference type="AlphaFoldDB" id="A0A6J4S6S6"/>
<dbReference type="PANTHER" id="PTHR37310">
    <property type="entry name" value="CYTOPLASMIC PROTEIN-RELATED"/>
    <property type="match status" value="1"/>
</dbReference>
<dbReference type="PANTHER" id="PTHR37310:SF1">
    <property type="entry name" value="CYTOPLASMIC PROTEIN"/>
    <property type="match status" value="1"/>
</dbReference>
<dbReference type="InterPro" id="IPR005560">
    <property type="entry name" value="Csp_YhjQ"/>
</dbReference>
<name>A0A6J4S6S6_9ACTN</name>
<accession>A0A6J4S6S6</accession>